<accession>A0A426X4U4</accession>
<proteinExistence type="predicted"/>
<dbReference type="AlphaFoldDB" id="A0A426X4U4"/>
<dbReference type="Gene3D" id="1.25.10.10">
    <property type="entry name" value="Leucine-rich Repeat Variant"/>
    <property type="match status" value="1"/>
</dbReference>
<dbReference type="Proteomes" id="UP000287651">
    <property type="component" value="Unassembled WGS sequence"/>
</dbReference>
<sequence length="133" mass="14324">YESYIDVEIQQRAVEYIALCKKGAALVDVLAEMPKFPERQVEEASTQDQSSFHQGMIKENGVVTEVVPQAVPPADLLGDLLGPLAINGSPAIAVPVEQRNQNLLSVLEATPEAASPLALTTIDNQPDSIQVPY</sequence>
<name>A0A426X4U4_ENSVE</name>
<evidence type="ECO:0000313" key="2">
    <source>
        <dbReference type="Proteomes" id="UP000287651"/>
    </source>
</evidence>
<feature type="non-terminal residue" evidence="1">
    <location>
        <position position="1"/>
    </location>
</feature>
<protein>
    <submittedName>
        <fullName evidence="1">Uncharacterized protein</fullName>
    </submittedName>
</protein>
<reference evidence="1 2" key="1">
    <citation type="journal article" date="2014" name="Agronomy (Basel)">
        <title>A Draft Genome Sequence for Ensete ventricosum, the Drought-Tolerant Tree Against Hunger.</title>
        <authorList>
            <person name="Harrison J."/>
            <person name="Moore K.A."/>
            <person name="Paszkiewicz K."/>
            <person name="Jones T."/>
            <person name="Grant M."/>
            <person name="Ambacheew D."/>
            <person name="Muzemil S."/>
            <person name="Studholme D.J."/>
        </authorList>
    </citation>
    <scope>NUCLEOTIDE SEQUENCE [LARGE SCALE GENOMIC DNA]</scope>
</reference>
<gene>
    <name evidence="1" type="ORF">B296_00051874</name>
</gene>
<dbReference type="InterPro" id="IPR011989">
    <property type="entry name" value="ARM-like"/>
</dbReference>
<dbReference type="EMBL" id="AMZH03026686">
    <property type="protein sequence ID" value="RRT34501.1"/>
    <property type="molecule type" value="Genomic_DNA"/>
</dbReference>
<organism evidence="1 2">
    <name type="scientific">Ensete ventricosum</name>
    <name type="common">Abyssinian banana</name>
    <name type="synonym">Musa ensete</name>
    <dbReference type="NCBI Taxonomy" id="4639"/>
    <lineage>
        <taxon>Eukaryota</taxon>
        <taxon>Viridiplantae</taxon>
        <taxon>Streptophyta</taxon>
        <taxon>Embryophyta</taxon>
        <taxon>Tracheophyta</taxon>
        <taxon>Spermatophyta</taxon>
        <taxon>Magnoliopsida</taxon>
        <taxon>Liliopsida</taxon>
        <taxon>Zingiberales</taxon>
        <taxon>Musaceae</taxon>
        <taxon>Ensete</taxon>
    </lineage>
</organism>
<comment type="caution">
    <text evidence="1">The sequence shown here is derived from an EMBL/GenBank/DDBJ whole genome shotgun (WGS) entry which is preliminary data.</text>
</comment>
<evidence type="ECO:0000313" key="1">
    <source>
        <dbReference type="EMBL" id="RRT34501.1"/>
    </source>
</evidence>